<comment type="caution">
    <text evidence="5">The sequence shown here is derived from an EMBL/GenBank/DDBJ whole genome shotgun (WGS) entry which is preliminary data.</text>
</comment>
<feature type="region of interest" description="Disordered" evidence="2">
    <location>
        <begin position="2516"/>
        <end position="2549"/>
    </location>
</feature>
<feature type="domain" description="SLH" evidence="4">
    <location>
        <begin position="2615"/>
        <end position="2678"/>
    </location>
</feature>
<feature type="signal peptide" evidence="3">
    <location>
        <begin position="1"/>
        <end position="34"/>
    </location>
</feature>
<dbReference type="PANTHER" id="PTHR43308:SF5">
    <property type="entry name" value="S-LAYER PROTEIN _ PEPTIDOGLYCAN ENDO-BETA-N-ACETYLGLUCOSAMINIDASE"/>
    <property type="match status" value="1"/>
</dbReference>
<evidence type="ECO:0000256" key="2">
    <source>
        <dbReference type="SAM" id="MobiDB-lite"/>
    </source>
</evidence>
<feature type="domain" description="SLH" evidence="4">
    <location>
        <begin position="2554"/>
        <end position="2614"/>
    </location>
</feature>
<dbReference type="Proteomes" id="UP000783742">
    <property type="component" value="Unassembled WGS sequence"/>
</dbReference>
<feature type="chain" id="PRO_5045757528" evidence="3">
    <location>
        <begin position="35"/>
        <end position="2735"/>
    </location>
</feature>
<evidence type="ECO:0000256" key="3">
    <source>
        <dbReference type="SAM" id="SignalP"/>
    </source>
</evidence>
<dbReference type="Pfam" id="PF00395">
    <property type="entry name" value="SLH"/>
    <property type="match status" value="3"/>
</dbReference>
<evidence type="ECO:0000313" key="5">
    <source>
        <dbReference type="EMBL" id="MBU5669440.1"/>
    </source>
</evidence>
<feature type="coiled-coil region" evidence="1">
    <location>
        <begin position="1870"/>
        <end position="1911"/>
    </location>
</feature>
<organism evidence="5 6">
    <name type="scientific">Peptoniphilus ovalis</name>
    <dbReference type="NCBI Taxonomy" id="2841503"/>
    <lineage>
        <taxon>Bacteria</taxon>
        <taxon>Bacillati</taxon>
        <taxon>Bacillota</taxon>
        <taxon>Tissierellia</taxon>
        <taxon>Tissierellales</taxon>
        <taxon>Peptoniphilaceae</taxon>
        <taxon>Peptoniphilus</taxon>
    </lineage>
</organism>
<accession>A0ABS6FGY6</accession>
<protein>
    <submittedName>
        <fullName evidence="5">S-layer homology domain-containing protein</fullName>
    </submittedName>
</protein>
<keyword evidence="1" id="KW-0175">Coiled coil</keyword>
<feature type="domain" description="SLH" evidence="4">
    <location>
        <begin position="2680"/>
        <end position="2735"/>
    </location>
</feature>
<reference evidence="5 6" key="1">
    <citation type="submission" date="2021-06" db="EMBL/GenBank/DDBJ databases">
        <authorList>
            <person name="Sun Q."/>
            <person name="Li D."/>
        </authorList>
    </citation>
    <scope>NUCLEOTIDE SEQUENCE [LARGE SCALE GENOMIC DNA]</scope>
    <source>
        <strain evidence="5 6">MSJ-1</strain>
    </source>
</reference>
<dbReference type="InterPro" id="IPR001119">
    <property type="entry name" value="SLH_dom"/>
</dbReference>
<feature type="coiled-coil region" evidence="1">
    <location>
        <begin position="2222"/>
        <end position="2253"/>
    </location>
</feature>
<feature type="coiled-coil region" evidence="1">
    <location>
        <begin position="1097"/>
        <end position="1229"/>
    </location>
</feature>
<evidence type="ECO:0000256" key="1">
    <source>
        <dbReference type="SAM" id="Coils"/>
    </source>
</evidence>
<dbReference type="RefSeq" id="WP_216549273.1">
    <property type="nucleotide sequence ID" value="NZ_JAHLQO010000004.1"/>
</dbReference>
<keyword evidence="6" id="KW-1185">Reference proteome</keyword>
<sequence length="2735" mass="307994">MNKKEKPNIISLHKKVALGLSIITMLSTATPVFAFTPANSETKQAIKQKIEEIQRNQEIQKHLLGTDYLAPPHNTNYTPGIDLGDYEDVDDSGKLYSKDSYILTADQISETAWYAIYDELAKAKNNVDSLDQDGANALLAELNRILDLYSVNNDQKLKEDGDYEGSKNFKIVEVRQDYTDGNTSVYKKTGKEIQEIKDIFSEMQIVKWGNELDLLFVSKNKINSLVLRKVSGKDIWASIGSSAPKNLKKNDLVAIPIPAELNGEQLVVESMSYVDSEGETKKVGPFGIDIDYAAMGKTTLTDNSDRFSKKTKARIKYWIKRGEILIGKYLDADVDKDKERIAKVTESIEKLNQLRNSDKPSMTKALEYAQPIYEIENAFTLMEVLNIKVAEAMEDISSKDVINEDKYTKESIENFKKFLENTEKEAGDLDAKELVDRINMVQGASQNRILKYNTSKLEKLVEKAKKYEESKCEQESYLAMKLALTKAEKWLEANKTYSPSYNETEEQYKKLDEAIKALKGKDGQPVPEISDDSKKSQSNAVYEVPVTSVSNDKVRPLLKNTAKYYEKENKIVLTFEKNNNFITDLTYYDAEFQQKKGDVISANGKHEGKDILREVALTNVFGKSTLSPAVYINVKYHDVDKMGDDELNAISVGLDLKNKKLISGEINKKDEKKEQTKPYEVPLDIKNQDGNEKTYLERLVEPRGIYDPVNKKLKLKVNPEMQDGKVKTYLTAIQYTGSKNAEVTKKESKEVVGQNTPQEIPMEFTINFDIEKDIDDNKNARLVLSTDAYDSSKTNKKGYDFSIYLFVKNENKKQSKEESESIDKTLNTRLDTLKENFNKVQTYLPDEIDVFDSVDKSVEWNQNNGENQKIKTKKVNIKSEIISALNQSDEIKTKATKEKEGFINKLEGYSLAIQPWVNFIDRLQDEVDNINEIKTSKRYTQESVDKVDGILLELAKKKQPTISQNDLKEYTAKLNELYSYLRLDPTALETKIKEAEEKINSGKYKDQGVKALKDTLYGYKQPDISYKPYYDKDTINYKGLSNSYGAKAFLADINDPKNTNKDENKGKDGVNLDILVYDTWIKRLDKAMEALEEKTAKDVTTRALEEKIEEAKKLKKNNTKSEEANTTIDAAIESAKKLLKSTKQDEIDNAVKTLEKAIEDYKNSNDVFKTDKLEKTIAKAKDILAKSNKEEKAKVDLNKAIETAKNALKANNQADINKADEALEKAIENFSQTPDKKDSDVNVEATKTATVELYHEKEEKLSMAKDVLWNKAKLTKENGKWYLQLQIVPMQNENPSTKKMETTGALTKLKYTLDGQEKFAQVLGKVPVKVGNNSFESPSFLRLEVKENQKDIPVQLFYLTFLSSEEYSPNARIRINWDSLVDGFNENEYKVDKGPLIELIKGYESLSSFTKNNKDLNETLKNNLVNEINKAKQVVANPSATRENIEKAYNDLVPVGEALRNAYEIKQTYITGAEANLREFEGETGKYTAESLNKYKEIIKQAKDALKEASDYKKISDAYNAIKSIDDVLVYDTSKLEEKIKESETKLNGNFTKDSIDALKIKISDARSWVDNAKRNGIKAGYKKEEHLKALEKAVAELKNIEAQESKEIKVSLKNKDNKPLEINPEIVVGKAISKKVNDKYYVEVSFKAVEKATGSRDVTKEYVQAVSSVKYKFNDELKDADVLSKEKVRVNNEEFNSPTKVRMQVNKDQQSVDLKLDVKTETGNKEADAILSFANTEENKKTYTVTFKTDHTDAPKAQAVEENGKLTKPTGFEKDITEVQGKDGKNYVFKGWFNGNDEFDFSKTITGSITLIAKWEAKEESKVLDKSALISKIEKAKEIKKGNKTAEAFNKLVSVIDDIETSLDSIKNKDALDKAIARLNAAIKEFNESDNEVELNKDALEQLIENAKAKLNDDKPQSEKDKLSASITIATNILNTATIQDVLNNALTSLQNAISAFDNYTPPVAKKVIYKVPVAFYSATNKGNPVAMGGDTLVPNAELLVEGDNAKLTITLIPSNSMQGKYVTKLYNNSTDKTPIGEVITTSVGEGLETRPEQYIINLKSIDLDRVYDIPAVMEAKDMPMPIGVDIHVNLDQKEVISQEEGQDQNTEVKKTELIKLVKSIENKDFASATEEAKKQLNDALTNASTVITNKAASEEDVTNAISKLNTAIENASKKKEPETPPTVKVNKDALKALIDSANGKKESDYTTDSFAKFKEALNKAKEVYNDINAKQDKVDEAKTNLENAINKFEENKVIPPAKKIDKTELDKVIKKANGISTSKYTSESVKNFEKALKVAKDLIKDSNATQEKVNEAKTNLENAISNLKENVNKIDLFNLIKESERIYERDFEDDVYLREFRAELRKAKAVYNDKNAIQNEVDKAVRDLSVAKSNLNAKKKGNRFYEVPVYAEKITGGESMANKVLTSYAKVEEKDGRFTYTVQFGKLTIGDKTAGVDTLYIYDGGTKYTASRGYNGTFSWTTNSKVYTQRVSFEVSAMSSAQDAILRFNWSGATVTKEDSRFNTPAPNKKVEMPKKSEDKKKEEEKKNNIINSNKADVNNFNDINGHWAKNAIDYVVSKGYFKGLSNTEFGPNKAITRGQFVTVLGRMLNVNTSEYSSQSFSDVNSNTYYSPYIAWASKMGIVNGVGNNKFAPDKELTREEMAVMMSKFLKIANKNLSVKGNVNFNDNNTIAPWAKDSVAEMAKLGVVKGMENGNFSPKTAFTRAQVAQVLYNIDHQ</sequence>
<proteinExistence type="predicted"/>
<dbReference type="PROSITE" id="PS51272">
    <property type="entry name" value="SLH"/>
    <property type="match status" value="3"/>
</dbReference>
<name>A0ABS6FGY6_9FIRM</name>
<dbReference type="Pfam" id="PF07554">
    <property type="entry name" value="FIVAR"/>
    <property type="match status" value="5"/>
</dbReference>
<feature type="coiled-coil region" evidence="1">
    <location>
        <begin position="2297"/>
        <end position="2331"/>
    </location>
</feature>
<feature type="compositionally biased region" description="Basic and acidic residues" evidence="2">
    <location>
        <begin position="2527"/>
        <end position="2546"/>
    </location>
</feature>
<evidence type="ECO:0000259" key="4">
    <source>
        <dbReference type="PROSITE" id="PS51272"/>
    </source>
</evidence>
<dbReference type="InterPro" id="IPR051465">
    <property type="entry name" value="Cell_Envelope_Struct_Comp"/>
</dbReference>
<dbReference type="EMBL" id="JAHLQO010000004">
    <property type="protein sequence ID" value="MBU5669440.1"/>
    <property type="molecule type" value="Genomic_DNA"/>
</dbReference>
<dbReference type="PANTHER" id="PTHR43308">
    <property type="entry name" value="OUTER MEMBRANE PROTEIN ALPHA-RELATED"/>
    <property type="match status" value="1"/>
</dbReference>
<keyword evidence="3" id="KW-0732">Signal</keyword>
<evidence type="ECO:0000313" key="6">
    <source>
        <dbReference type="Proteomes" id="UP000783742"/>
    </source>
</evidence>
<gene>
    <name evidence="5" type="ORF">KQI68_06265</name>
</gene>